<proteinExistence type="predicted"/>
<comment type="subcellular location">
    <subcellularLocation>
        <location evidence="1">Cell membrane</location>
        <topology evidence="1">Multi-pass membrane protein</topology>
    </subcellularLocation>
</comment>
<dbReference type="CDD" id="cd06581">
    <property type="entry name" value="TM_PBP1_LivM_like"/>
    <property type="match status" value="1"/>
</dbReference>
<organism evidence="7 8">
    <name type="scientific">Candidatus Segetimicrobium genomatis</name>
    <dbReference type="NCBI Taxonomy" id="2569760"/>
    <lineage>
        <taxon>Bacteria</taxon>
        <taxon>Bacillati</taxon>
        <taxon>Candidatus Sysuimicrobiota</taxon>
        <taxon>Candidatus Sysuimicrobiia</taxon>
        <taxon>Candidatus Sysuimicrobiales</taxon>
        <taxon>Candidatus Segetimicrobiaceae</taxon>
        <taxon>Candidatus Segetimicrobium</taxon>
    </lineage>
</organism>
<keyword evidence="3 6" id="KW-0812">Transmembrane</keyword>
<evidence type="ECO:0000256" key="4">
    <source>
        <dbReference type="ARBA" id="ARBA00022989"/>
    </source>
</evidence>
<feature type="transmembrane region" description="Helical" evidence="6">
    <location>
        <begin position="214"/>
        <end position="243"/>
    </location>
</feature>
<evidence type="ECO:0000256" key="6">
    <source>
        <dbReference type="SAM" id="Phobius"/>
    </source>
</evidence>
<evidence type="ECO:0000256" key="3">
    <source>
        <dbReference type="ARBA" id="ARBA00022692"/>
    </source>
</evidence>
<evidence type="ECO:0000313" key="8">
    <source>
        <dbReference type="Proteomes" id="UP000318093"/>
    </source>
</evidence>
<reference evidence="7 8" key="1">
    <citation type="journal article" date="2019" name="Nat. Microbiol.">
        <title>Mediterranean grassland soil C-N compound turnover is dependent on rainfall and depth, and is mediated by genomically divergent microorganisms.</title>
        <authorList>
            <person name="Diamond S."/>
            <person name="Andeer P.F."/>
            <person name="Li Z."/>
            <person name="Crits-Christoph A."/>
            <person name="Burstein D."/>
            <person name="Anantharaman K."/>
            <person name="Lane K.R."/>
            <person name="Thomas B.C."/>
            <person name="Pan C."/>
            <person name="Northen T.R."/>
            <person name="Banfield J.F."/>
        </authorList>
    </citation>
    <scope>NUCLEOTIDE SEQUENCE [LARGE SCALE GENOMIC DNA]</scope>
    <source>
        <strain evidence="7">NP_6</strain>
    </source>
</reference>
<dbReference type="EMBL" id="VBAN01000115">
    <property type="protein sequence ID" value="TMI83316.1"/>
    <property type="molecule type" value="Genomic_DNA"/>
</dbReference>
<dbReference type="AlphaFoldDB" id="A0A537JJM3"/>
<accession>A0A537JJM3</accession>
<dbReference type="Pfam" id="PF02653">
    <property type="entry name" value="BPD_transp_2"/>
    <property type="match status" value="1"/>
</dbReference>
<evidence type="ECO:0000256" key="5">
    <source>
        <dbReference type="ARBA" id="ARBA00023136"/>
    </source>
</evidence>
<dbReference type="Proteomes" id="UP000318093">
    <property type="component" value="Unassembled WGS sequence"/>
</dbReference>
<dbReference type="InterPro" id="IPR043428">
    <property type="entry name" value="LivM-like"/>
</dbReference>
<keyword evidence="5 6" id="KW-0472">Membrane</keyword>
<gene>
    <name evidence="7" type="ORF">E6H03_03875</name>
</gene>
<evidence type="ECO:0000256" key="1">
    <source>
        <dbReference type="ARBA" id="ARBA00004651"/>
    </source>
</evidence>
<feature type="transmembrane region" description="Helical" evidence="6">
    <location>
        <begin position="255"/>
        <end position="272"/>
    </location>
</feature>
<dbReference type="GO" id="GO:0005886">
    <property type="term" value="C:plasma membrane"/>
    <property type="evidence" value="ECO:0007669"/>
    <property type="project" value="UniProtKB-SubCell"/>
</dbReference>
<feature type="transmembrane region" description="Helical" evidence="6">
    <location>
        <begin position="183"/>
        <end position="208"/>
    </location>
</feature>
<evidence type="ECO:0000256" key="2">
    <source>
        <dbReference type="ARBA" id="ARBA00022475"/>
    </source>
</evidence>
<protein>
    <submittedName>
        <fullName evidence="7">Branched-chain amino acid ABC transporter permease</fullName>
    </submittedName>
</protein>
<dbReference type="PANTHER" id="PTHR30482:SF10">
    <property type="entry name" value="HIGH-AFFINITY BRANCHED-CHAIN AMINO ACID TRANSPORT PROTEIN BRAE"/>
    <property type="match status" value="1"/>
</dbReference>
<keyword evidence="4 6" id="KW-1133">Transmembrane helix</keyword>
<feature type="transmembrane region" description="Helical" evidence="6">
    <location>
        <begin position="20"/>
        <end position="43"/>
    </location>
</feature>
<dbReference type="GO" id="GO:0015658">
    <property type="term" value="F:branched-chain amino acid transmembrane transporter activity"/>
    <property type="evidence" value="ECO:0007669"/>
    <property type="project" value="InterPro"/>
</dbReference>
<sequence>MVLVGLYILMGLGLNLEVGFAGLLDLGFVAFFAIGAYTVALLTSRGEHGIAHMSFWAAIPIAVAVSLAAGVIFGIPVLRVRGDYLAIATLGLGEIVRLLVLSDALEPWLGGSFGILSIPKPVIGGWELSGPRQLYYLIVAASALIAYVAWRLQDSRLGRAWMAIREDEDVAQAIGINLVTTKLLAYGIGGAMGGIGGAIFAVMLGSVFPHSFQLLISINVLVLIILGGMGSIWGVVVGALVLVGLPELLREFGEFRFLIYGIVLVVMMLYRPEGLLPGAAQKRELRVEEAGTPDAYLAVGA</sequence>
<feature type="transmembrane region" description="Helical" evidence="6">
    <location>
        <begin position="134"/>
        <end position="152"/>
    </location>
</feature>
<dbReference type="PANTHER" id="PTHR30482">
    <property type="entry name" value="HIGH-AFFINITY BRANCHED-CHAIN AMINO ACID TRANSPORT SYSTEM PERMEASE"/>
    <property type="match status" value="1"/>
</dbReference>
<feature type="transmembrane region" description="Helical" evidence="6">
    <location>
        <begin position="55"/>
        <end position="78"/>
    </location>
</feature>
<evidence type="ECO:0000313" key="7">
    <source>
        <dbReference type="EMBL" id="TMI83316.1"/>
    </source>
</evidence>
<keyword evidence="2" id="KW-1003">Cell membrane</keyword>
<name>A0A537JJM3_9BACT</name>
<comment type="caution">
    <text evidence="7">The sequence shown here is derived from an EMBL/GenBank/DDBJ whole genome shotgun (WGS) entry which is preliminary data.</text>
</comment>
<dbReference type="InterPro" id="IPR001851">
    <property type="entry name" value="ABC_transp_permease"/>
</dbReference>